<reference evidence="2 3" key="1">
    <citation type="submission" date="2018-07" db="EMBL/GenBank/DDBJ databases">
        <title>Genomic Encyclopedia of Type Strains, Phase III (KMG-III): the genomes of soil and plant-associated and newly described type strains.</title>
        <authorList>
            <person name="Whitman W."/>
        </authorList>
    </citation>
    <scope>NUCLEOTIDE SEQUENCE [LARGE SCALE GENOMIC DNA]</scope>
    <source>
        <strain evidence="2 3">CECT 8333</strain>
    </source>
</reference>
<dbReference type="PROSITE" id="PS50075">
    <property type="entry name" value="CARRIER"/>
    <property type="match status" value="1"/>
</dbReference>
<keyword evidence="3" id="KW-1185">Reference proteome</keyword>
<dbReference type="Pfam" id="PF00550">
    <property type="entry name" value="PP-binding"/>
    <property type="match status" value="1"/>
</dbReference>
<gene>
    <name evidence="2" type="ORF">DFP94_10959</name>
</gene>
<evidence type="ECO:0000313" key="2">
    <source>
        <dbReference type="EMBL" id="RCX17335.1"/>
    </source>
</evidence>
<dbReference type="RefSeq" id="WP_114497979.1">
    <property type="nucleotide sequence ID" value="NZ_QPJW01000009.1"/>
</dbReference>
<proteinExistence type="predicted"/>
<dbReference type="OrthoDB" id="2626878at2"/>
<dbReference type="InterPro" id="IPR009081">
    <property type="entry name" value="PP-bd_ACP"/>
</dbReference>
<feature type="domain" description="Carrier" evidence="1">
    <location>
        <begin position="4"/>
        <end position="82"/>
    </location>
</feature>
<evidence type="ECO:0000259" key="1">
    <source>
        <dbReference type="PROSITE" id="PS50075"/>
    </source>
</evidence>
<dbReference type="Proteomes" id="UP000253090">
    <property type="component" value="Unassembled WGS sequence"/>
</dbReference>
<accession>A0A369B7P9</accession>
<name>A0A369B7P9_9BACL</name>
<evidence type="ECO:0000313" key="3">
    <source>
        <dbReference type="Proteomes" id="UP000253090"/>
    </source>
</evidence>
<protein>
    <submittedName>
        <fullName evidence="2">Acyl carrier protein</fullName>
    </submittedName>
</protein>
<dbReference type="EMBL" id="QPJW01000009">
    <property type="protein sequence ID" value="RCX17335.1"/>
    <property type="molecule type" value="Genomic_DNA"/>
</dbReference>
<dbReference type="InterPro" id="IPR036736">
    <property type="entry name" value="ACP-like_sf"/>
</dbReference>
<dbReference type="Gene3D" id="1.10.1200.10">
    <property type="entry name" value="ACP-like"/>
    <property type="match status" value="1"/>
</dbReference>
<comment type="caution">
    <text evidence="2">The sequence shown here is derived from an EMBL/GenBank/DDBJ whole genome shotgun (WGS) entry which is preliminary data.</text>
</comment>
<sequence length="83" mass="9601">MNTLSKDQIEGKITELLQNQLESDLDFHGDIDLLEYGFDSIKSMMFSIRLEEAFGIDFDAEDLMYSNFATVNKISEIVMKKLR</sequence>
<dbReference type="AlphaFoldDB" id="A0A369B7P9"/>
<organism evidence="2 3">
    <name type="scientific">Fontibacillus phaseoli</name>
    <dbReference type="NCBI Taxonomy" id="1416533"/>
    <lineage>
        <taxon>Bacteria</taxon>
        <taxon>Bacillati</taxon>
        <taxon>Bacillota</taxon>
        <taxon>Bacilli</taxon>
        <taxon>Bacillales</taxon>
        <taxon>Paenibacillaceae</taxon>
        <taxon>Fontibacillus</taxon>
    </lineage>
</organism>
<dbReference type="SUPFAM" id="SSF47336">
    <property type="entry name" value="ACP-like"/>
    <property type="match status" value="1"/>
</dbReference>